<evidence type="ECO:0000256" key="1">
    <source>
        <dbReference type="ARBA" id="ARBA00009776"/>
    </source>
</evidence>
<evidence type="ECO:0000313" key="16">
    <source>
        <dbReference type="Proteomes" id="UP001229955"/>
    </source>
</evidence>
<dbReference type="FunFam" id="3.40.50.300:FF:000225">
    <property type="entry name" value="Thymidylate kinase"/>
    <property type="match status" value="1"/>
</dbReference>
<dbReference type="Gene3D" id="3.40.50.300">
    <property type="entry name" value="P-loop containing nucleotide triphosphate hydrolases"/>
    <property type="match status" value="1"/>
</dbReference>
<dbReference type="EC" id="2.7.4.9" evidence="2 12"/>
<evidence type="ECO:0000256" key="6">
    <source>
        <dbReference type="ARBA" id="ARBA00022741"/>
    </source>
</evidence>
<evidence type="ECO:0000259" key="13">
    <source>
        <dbReference type="Pfam" id="PF02223"/>
    </source>
</evidence>
<comment type="function">
    <text evidence="11 12">Phosphorylation of dTMP to form dTDP in both de novo and salvage pathways of dTTP synthesis.</text>
</comment>
<dbReference type="PANTHER" id="PTHR10344:SF4">
    <property type="entry name" value="UMP-CMP KINASE 2, MITOCHONDRIAL"/>
    <property type="match status" value="1"/>
</dbReference>
<dbReference type="Pfam" id="PF02223">
    <property type="entry name" value="Thymidylate_kin"/>
    <property type="match status" value="1"/>
</dbReference>
<evidence type="ECO:0000256" key="9">
    <source>
        <dbReference type="ARBA" id="ARBA00029962"/>
    </source>
</evidence>
<evidence type="ECO:0000256" key="5">
    <source>
        <dbReference type="ARBA" id="ARBA00022727"/>
    </source>
</evidence>
<comment type="similarity">
    <text evidence="1 12">Belongs to the thymidylate kinase family.</text>
</comment>
<evidence type="ECO:0000256" key="11">
    <source>
        <dbReference type="ARBA" id="ARBA00057735"/>
    </source>
</evidence>
<evidence type="ECO:0000256" key="4">
    <source>
        <dbReference type="ARBA" id="ARBA00022679"/>
    </source>
</evidence>
<proteinExistence type="inferred from homology"/>
<keyword evidence="4 12" id="KW-0808">Transferase</keyword>
<dbReference type="GO" id="GO:0005524">
    <property type="term" value="F:ATP binding"/>
    <property type="evidence" value="ECO:0007669"/>
    <property type="project" value="UniProtKB-UniRule"/>
</dbReference>
<accession>A0AA49JTQ7</accession>
<comment type="catalytic activity">
    <reaction evidence="10 12">
        <text>dTMP + ATP = dTDP + ADP</text>
        <dbReference type="Rhea" id="RHEA:13517"/>
        <dbReference type="ChEBI" id="CHEBI:30616"/>
        <dbReference type="ChEBI" id="CHEBI:58369"/>
        <dbReference type="ChEBI" id="CHEBI:63528"/>
        <dbReference type="ChEBI" id="CHEBI:456216"/>
        <dbReference type="EC" id="2.7.4.9"/>
    </reaction>
</comment>
<dbReference type="RefSeq" id="WP_367887441.1">
    <property type="nucleotide sequence ID" value="NZ_CP130612.1"/>
</dbReference>
<dbReference type="Proteomes" id="UP001229955">
    <property type="component" value="Chromosome"/>
</dbReference>
<dbReference type="GO" id="GO:0005829">
    <property type="term" value="C:cytosol"/>
    <property type="evidence" value="ECO:0007669"/>
    <property type="project" value="TreeGrafter"/>
</dbReference>
<dbReference type="EMBL" id="CP130612">
    <property type="protein sequence ID" value="WKW11750.1"/>
    <property type="molecule type" value="Genomic_DNA"/>
</dbReference>
<dbReference type="SUPFAM" id="SSF52540">
    <property type="entry name" value="P-loop containing nucleoside triphosphate hydrolases"/>
    <property type="match status" value="1"/>
</dbReference>
<evidence type="ECO:0000313" key="14">
    <source>
        <dbReference type="EMBL" id="WKW11750.1"/>
    </source>
</evidence>
<dbReference type="PROSITE" id="PS01331">
    <property type="entry name" value="THYMIDYLATE_KINASE"/>
    <property type="match status" value="1"/>
</dbReference>
<keyword evidence="5 12" id="KW-0545">Nucleotide biosynthesis</keyword>
<evidence type="ECO:0000256" key="3">
    <source>
        <dbReference type="ARBA" id="ARBA00017144"/>
    </source>
</evidence>
<dbReference type="GO" id="GO:0006227">
    <property type="term" value="P:dUDP biosynthetic process"/>
    <property type="evidence" value="ECO:0007669"/>
    <property type="project" value="TreeGrafter"/>
</dbReference>
<dbReference type="PANTHER" id="PTHR10344">
    <property type="entry name" value="THYMIDYLATE KINASE"/>
    <property type="match status" value="1"/>
</dbReference>
<dbReference type="EMBL" id="CP130613">
    <property type="protein sequence ID" value="WKW14660.1"/>
    <property type="molecule type" value="Genomic_DNA"/>
</dbReference>
<keyword evidence="16" id="KW-1185">Reference proteome</keyword>
<evidence type="ECO:0000256" key="12">
    <source>
        <dbReference type="HAMAP-Rule" id="MF_00165"/>
    </source>
</evidence>
<evidence type="ECO:0000256" key="8">
    <source>
        <dbReference type="ARBA" id="ARBA00022840"/>
    </source>
</evidence>
<keyword evidence="6 12" id="KW-0547">Nucleotide-binding</keyword>
<dbReference type="HAMAP" id="MF_00165">
    <property type="entry name" value="Thymidylate_kinase"/>
    <property type="match status" value="1"/>
</dbReference>
<accession>A0AA49JZD0</accession>
<sequence length="222" mass="23641">MRGQLVVFEGGEGAGKSTQLQRLSARLGAAGVEHAVYREPGGTPVGDRIRDILLHSDMPLAPAAEATLFVASRAQLVHTVVKPALAAGQHILLDRFLLSTYAYQIHGRGLPARELRAANELATAGLVPDLTILLRLPVTEGLERAGKRGAADRFESAAREFHDRVAAAFDQFAEPAWQQAHPECGKIVAVDASGSLDVVEQRVHDAIAAHCPALLTRAGTRA</sequence>
<dbReference type="GO" id="GO:0004798">
    <property type="term" value="F:dTMP kinase activity"/>
    <property type="evidence" value="ECO:0007669"/>
    <property type="project" value="UniProtKB-UniRule"/>
</dbReference>
<dbReference type="InterPro" id="IPR039430">
    <property type="entry name" value="Thymidylate_kin-like_dom"/>
</dbReference>
<dbReference type="InterPro" id="IPR018095">
    <property type="entry name" value="Thymidylate_kin_CS"/>
</dbReference>
<keyword evidence="7 12" id="KW-0418">Kinase</keyword>
<dbReference type="CDD" id="cd01672">
    <property type="entry name" value="TMPK"/>
    <property type="match status" value="1"/>
</dbReference>
<protein>
    <recommendedName>
        <fullName evidence="3 12">Thymidylate kinase</fullName>
        <ecNumber evidence="2 12">2.7.4.9</ecNumber>
    </recommendedName>
    <alternativeName>
        <fullName evidence="9 12">dTMP kinase</fullName>
    </alternativeName>
</protein>
<evidence type="ECO:0000313" key="15">
    <source>
        <dbReference type="EMBL" id="WKW14660.1"/>
    </source>
</evidence>
<feature type="binding site" evidence="12">
    <location>
        <begin position="10"/>
        <end position="17"/>
    </location>
    <ligand>
        <name>ATP</name>
        <dbReference type="ChEBI" id="CHEBI:30616"/>
    </ligand>
</feature>
<feature type="domain" description="Thymidylate kinase-like" evidence="13">
    <location>
        <begin position="8"/>
        <end position="175"/>
    </location>
</feature>
<evidence type="ECO:0000256" key="2">
    <source>
        <dbReference type="ARBA" id="ARBA00012980"/>
    </source>
</evidence>
<keyword evidence="8 12" id="KW-0067">ATP-binding</keyword>
<evidence type="ECO:0000256" key="7">
    <source>
        <dbReference type="ARBA" id="ARBA00022777"/>
    </source>
</evidence>
<dbReference type="InterPro" id="IPR027417">
    <property type="entry name" value="P-loop_NTPase"/>
</dbReference>
<dbReference type="KEGG" id="pspc:Strain318_001013"/>
<gene>
    <name evidence="12 15" type="primary">tmk</name>
    <name evidence="14" type="ORF">Strain138_001013</name>
    <name evidence="15" type="ORF">Strain318_001013</name>
</gene>
<reference evidence="15" key="1">
    <citation type="submission" date="2023-07" db="EMBL/GenBank/DDBJ databases">
        <authorList>
            <person name="Haufschild T."/>
            <person name="Kallscheuer N."/>
            <person name="Hammer J."/>
            <person name="Kohn T."/>
            <person name="Kabuu M."/>
            <person name="Jogler M."/>
            <person name="Wohfarth N."/>
            <person name="Heuer A."/>
            <person name="Rohde M."/>
            <person name="van Teeseling M.C.F."/>
            <person name="Jogler C."/>
        </authorList>
    </citation>
    <scope>NUCLEOTIDE SEQUENCE</scope>
    <source>
        <strain evidence="14">Strain 138</strain>
        <strain evidence="15">Strain 318</strain>
    </source>
</reference>
<name>A0AA49JZD0_9BACT</name>
<dbReference type="NCBIfam" id="TIGR00041">
    <property type="entry name" value="DTMP_kinase"/>
    <property type="match status" value="1"/>
</dbReference>
<organism evidence="15 16">
    <name type="scientific">Pseudogemmatithrix spongiicola</name>
    <dbReference type="NCBI Taxonomy" id="3062599"/>
    <lineage>
        <taxon>Bacteria</taxon>
        <taxon>Pseudomonadati</taxon>
        <taxon>Gemmatimonadota</taxon>
        <taxon>Gemmatimonadia</taxon>
        <taxon>Gemmatimonadales</taxon>
        <taxon>Gemmatimonadaceae</taxon>
        <taxon>Pseudogemmatithrix</taxon>
    </lineage>
</organism>
<dbReference type="AlphaFoldDB" id="A0AA49JZD0"/>
<dbReference type="InterPro" id="IPR018094">
    <property type="entry name" value="Thymidylate_kinase"/>
</dbReference>
<evidence type="ECO:0000256" key="10">
    <source>
        <dbReference type="ARBA" id="ARBA00048743"/>
    </source>
</evidence>
<dbReference type="GO" id="GO:0006233">
    <property type="term" value="P:dTDP biosynthetic process"/>
    <property type="evidence" value="ECO:0007669"/>
    <property type="project" value="InterPro"/>
</dbReference>
<dbReference type="GO" id="GO:0006235">
    <property type="term" value="P:dTTP biosynthetic process"/>
    <property type="evidence" value="ECO:0007669"/>
    <property type="project" value="UniProtKB-UniRule"/>
</dbReference>